<keyword evidence="1" id="KW-0808">Transferase</keyword>
<reference evidence="1 2" key="1">
    <citation type="submission" date="2018-04" db="EMBL/GenBank/DDBJ databases">
        <title>Pararhodobacter oceanense sp. nov., isolated from marine intertidal sediment.</title>
        <authorList>
            <person name="Wang X.-L."/>
            <person name="Du Z.-J."/>
        </authorList>
    </citation>
    <scope>NUCLEOTIDE SEQUENCE [LARGE SCALE GENOMIC DNA]</scope>
    <source>
        <strain evidence="1 2">AM505</strain>
    </source>
</reference>
<comment type="caution">
    <text evidence="1">The sequence shown here is derived from an EMBL/GenBank/DDBJ whole genome shotgun (WGS) entry which is preliminary data.</text>
</comment>
<sequence>MPRPNAPAVPHRLIAASGGFLGPSAQARRIRRILELAIAQPGLGWPSPEDAVLAWGHAPRAWRAEALARRSGAPLWRVEDAFLRSLHPARVSGEPPLGLLLDRKAMHYDPSAPSELEELLATHAFDDGALMARARVNIDRLRALHLSKYNAHDPEFPPPKAGYVLVIDQVRGDASLTHGGEAGALPEDRLFREMLLIAQEEHPNARVLIRAHPETAGGQRAGHYSTADTGGRVAFIDGPQSPYALFEGAIAVYTVSSQMGFEAILAGHRPRVFGQPFYAGWGLSADQTPSLRRRRKLTKVQLFAGAMMLYPLWYDPARDRLCALEDVIDHLEAQVQAFRQDRRGYVALGMRLWKRPALQAFFGGQKPLRFAPSVARAQGQAARDGRQLLGWASAVPKDFNSLRVEDGFLRSRGLGAELTPPLSLCIDDLGIYYDPTVESRLERLIAAPLPAGGAERARQLREHLLAQGVTKYNLPAGEAVAEQVAELRAARPEAPVILVPGQVEDDASIRLGAGEIGTNRALLQAVRAAVPKAVILYKPHPDIEAGLRLGAVPDAAELADLVLARTGAQEALALVDQVWTMTSGIGFEALLRGLPVVCFGAPFYAGWGLTQDRGWVPERRRAVYPRPDLDRLVHAALIAYPRYYDPVSGALCPVEVAVERLASGGMPRRPLRLRVLAKAQGALASHAWLWRR</sequence>
<dbReference type="AlphaFoldDB" id="A0A2T8HWH0"/>
<gene>
    <name evidence="1" type="ORF">DDE20_06630</name>
</gene>
<dbReference type="CDD" id="cd16440">
    <property type="entry name" value="beta_Kdo_transferase_KpsC_1"/>
    <property type="match status" value="1"/>
</dbReference>
<dbReference type="Pfam" id="PF05159">
    <property type="entry name" value="Capsule_synth"/>
    <property type="match status" value="3"/>
</dbReference>
<dbReference type="CDD" id="cd16439">
    <property type="entry name" value="beta_Kdo_transferase_KpsC_2"/>
    <property type="match status" value="1"/>
</dbReference>
<accession>A0A2T8HWH0</accession>
<dbReference type="Proteomes" id="UP000245911">
    <property type="component" value="Unassembled WGS sequence"/>
</dbReference>
<dbReference type="RefSeq" id="WP_116557665.1">
    <property type="nucleotide sequence ID" value="NZ_QDKM01000002.1"/>
</dbReference>
<name>A0A2T8HWH0_9RHOB</name>
<evidence type="ECO:0000313" key="2">
    <source>
        <dbReference type="Proteomes" id="UP000245911"/>
    </source>
</evidence>
<organism evidence="1 2">
    <name type="scientific">Pararhodobacter oceanensis</name>
    <dbReference type="NCBI Taxonomy" id="2172121"/>
    <lineage>
        <taxon>Bacteria</taxon>
        <taxon>Pseudomonadati</taxon>
        <taxon>Pseudomonadota</taxon>
        <taxon>Alphaproteobacteria</taxon>
        <taxon>Rhodobacterales</taxon>
        <taxon>Paracoccaceae</taxon>
        <taxon>Pararhodobacter</taxon>
    </lineage>
</organism>
<dbReference type="GO" id="GO:0000271">
    <property type="term" value="P:polysaccharide biosynthetic process"/>
    <property type="evidence" value="ECO:0007669"/>
    <property type="project" value="InterPro"/>
</dbReference>
<dbReference type="OrthoDB" id="543755at2"/>
<dbReference type="GO" id="GO:0015774">
    <property type="term" value="P:polysaccharide transport"/>
    <property type="evidence" value="ECO:0007669"/>
    <property type="project" value="InterPro"/>
</dbReference>
<proteinExistence type="predicted"/>
<keyword evidence="2" id="KW-1185">Reference proteome</keyword>
<dbReference type="GO" id="GO:0016740">
    <property type="term" value="F:transferase activity"/>
    <property type="evidence" value="ECO:0007669"/>
    <property type="project" value="UniProtKB-KW"/>
</dbReference>
<protein>
    <submittedName>
        <fullName evidence="1">Beta-3-deoxy-D-manno-oct-2-ulosonic acid transferase</fullName>
    </submittedName>
</protein>
<dbReference type="InterPro" id="IPR007833">
    <property type="entry name" value="Capsule_polysaccharide_synth"/>
</dbReference>
<evidence type="ECO:0000313" key="1">
    <source>
        <dbReference type="EMBL" id="PVH29777.1"/>
    </source>
</evidence>
<dbReference type="EMBL" id="QDKM01000002">
    <property type="protein sequence ID" value="PVH29777.1"/>
    <property type="molecule type" value="Genomic_DNA"/>
</dbReference>